<dbReference type="Gene3D" id="3.40.367.20">
    <property type="match status" value="1"/>
</dbReference>
<dbReference type="OrthoDB" id="10251652at2759"/>
<dbReference type="EMBL" id="JAFCMP010000531">
    <property type="protein sequence ID" value="KAG5176969.1"/>
    <property type="molecule type" value="Genomic_DNA"/>
</dbReference>
<dbReference type="GO" id="GO:0005524">
    <property type="term" value="F:ATP binding"/>
    <property type="evidence" value="ECO:0007669"/>
    <property type="project" value="InterPro"/>
</dbReference>
<dbReference type="PANTHER" id="PTHR47363">
    <property type="entry name" value="GLUCOKINASE"/>
    <property type="match status" value="1"/>
</dbReference>
<dbReference type="CDD" id="cd24008">
    <property type="entry name" value="ASKHA_NBD_GLK"/>
    <property type="match status" value="1"/>
</dbReference>
<dbReference type="NCBIfam" id="TIGR00749">
    <property type="entry name" value="glk"/>
    <property type="match status" value="1"/>
</dbReference>
<keyword evidence="2 3" id="KW-0418">Kinase</keyword>
<evidence type="ECO:0000313" key="3">
    <source>
        <dbReference type="EMBL" id="KAG5176969.1"/>
    </source>
</evidence>
<organism evidence="3 4">
    <name type="scientific">Tribonema minus</name>
    <dbReference type="NCBI Taxonomy" id="303371"/>
    <lineage>
        <taxon>Eukaryota</taxon>
        <taxon>Sar</taxon>
        <taxon>Stramenopiles</taxon>
        <taxon>Ochrophyta</taxon>
        <taxon>PX clade</taxon>
        <taxon>Xanthophyceae</taxon>
        <taxon>Tribonematales</taxon>
        <taxon>Tribonemataceae</taxon>
        <taxon>Tribonema</taxon>
    </lineage>
</organism>
<sequence length="382" mass="41759">MLYEADPTMRVESGRRPPGRLLFKRQYPNQGVSNFLFQVKRFLADANCEQRPPVVACLALAGPVTENRCLMTNRGWVIDGYELSLELGIKEVRLVNDFVAAGFGLLTLDLCSEVLTLQEGARCLGAPIACIGSGTGLGETFLAAPHGSTAYEAFPTEGGHVALAPRSELEFEMVQWMKEHLHAKRISVERVVSGRGIATVYEFLAQRFPERVDRAVHDEFLNAGDLQGAVISRGAKVEVRARGSLCRQTLEMWATHYGMEAGHAALKFMPLGGLFLAGGMTPKLIDWLTGPDSCFMKAFKDQGRVSPMLDAIPIYAVLEEDIGQRGAHYAALMLYQREEEQHHLNDKQVVTGVANSTTTRLLLAVAVASAATGAVIARLSRN</sequence>
<reference evidence="3" key="1">
    <citation type="submission" date="2021-02" db="EMBL/GenBank/DDBJ databases">
        <title>First Annotated Genome of the Yellow-green Alga Tribonema minus.</title>
        <authorList>
            <person name="Mahan K.M."/>
        </authorList>
    </citation>
    <scope>NUCLEOTIDE SEQUENCE</scope>
    <source>
        <strain evidence="3">UTEX B ZZ1240</strain>
    </source>
</reference>
<dbReference type="Pfam" id="PF02685">
    <property type="entry name" value="Glucokinase"/>
    <property type="match status" value="1"/>
</dbReference>
<dbReference type="GO" id="GO:0006096">
    <property type="term" value="P:glycolytic process"/>
    <property type="evidence" value="ECO:0007669"/>
    <property type="project" value="InterPro"/>
</dbReference>
<keyword evidence="1" id="KW-0808">Transferase</keyword>
<proteinExistence type="predicted"/>
<dbReference type="InterPro" id="IPR043129">
    <property type="entry name" value="ATPase_NBD"/>
</dbReference>
<dbReference type="GO" id="GO:0005536">
    <property type="term" value="F:D-glucose binding"/>
    <property type="evidence" value="ECO:0007669"/>
    <property type="project" value="InterPro"/>
</dbReference>
<gene>
    <name evidence="3" type="ORF">JKP88DRAFT_189586</name>
</gene>
<comment type="caution">
    <text evidence="3">The sequence shown here is derived from an EMBL/GenBank/DDBJ whole genome shotgun (WGS) entry which is preliminary data.</text>
</comment>
<protein>
    <submittedName>
        <fullName evidence="3">Glucokinase</fullName>
    </submittedName>
</protein>
<keyword evidence="4" id="KW-1185">Reference proteome</keyword>
<evidence type="ECO:0000256" key="1">
    <source>
        <dbReference type="ARBA" id="ARBA00022679"/>
    </source>
</evidence>
<evidence type="ECO:0000313" key="4">
    <source>
        <dbReference type="Proteomes" id="UP000664859"/>
    </source>
</evidence>
<dbReference type="Gene3D" id="3.30.420.40">
    <property type="match status" value="1"/>
</dbReference>
<dbReference type="InterPro" id="IPR003836">
    <property type="entry name" value="Glucokinase"/>
</dbReference>
<dbReference type="PANTHER" id="PTHR47363:SF1">
    <property type="entry name" value="GLUCOKINASE"/>
    <property type="match status" value="1"/>
</dbReference>
<dbReference type="AlphaFoldDB" id="A0A835YKJ2"/>
<dbReference type="SUPFAM" id="SSF53067">
    <property type="entry name" value="Actin-like ATPase domain"/>
    <property type="match status" value="1"/>
</dbReference>
<dbReference type="GO" id="GO:0004340">
    <property type="term" value="F:glucokinase activity"/>
    <property type="evidence" value="ECO:0007669"/>
    <property type="project" value="InterPro"/>
</dbReference>
<evidence type="ECO:0000256" key="2">
    <source>
        <dbReference type="ARBA" id="ARBA00022777"/>
    </source>
</evidence>
<accession>A0A835YKJ2</accession>
<name>A0A835YKJ2_9STRA</name>
<dbReference type="Proteomes" id="UP000664859">
    <property type="component" value="Unassembled WGS sequence"/>
</dbReference>